<evidence type="ECO:0000313" key="1">
    <source>
        <dbReference type="EMBL" id="KAB1216182.1"/>
    </source>
</evidence>
<dbReference type="Proteomes" id="UP000516437">
    <property type="component" value="Chromosome 4"/>
</dbReference>
<dbReference type="EMBL" id="RXIC02000022">
    <property type="protein sequence ID" value="KAB1216182.1"/>
    <property type="molecule type" value="Genomic_DNA"/>
</dbReference>
<comment type="caution">
    <text evidence="1">The sequence shown here is derived from an EMBL/GenBank/DDBJ whole genome shotgun (WGS) entry which is preliminary data.</text>
</comment>
<accession>A0A6A1VT79</accession>
<sequence>MNNSNAPKDTSIKVWILLSSNAVHAAACTSVGGDAPSASKTFLFHSPPSTGRGGSAPPLVVAILCHDTPLSAYLLLHGLAGGQGLAVASCHGMSVASWLAYQAWALLGCHAMPRALGRQACARANAMAWLWCSYRTHCRRVKGAHGCHWRLTSASILPHMAITMHVITTDPFKTYGVRVPALVSMQQVQTHYKVLSKRFCPL</sequence>
<gene>
    <name evidence="1" type="ORF">CJ030_MR4G029095</name>
</gene>
<protein>
    <submittedName>
        <fullName evidence="1">Uncharacterized protein</fullName>
    </submittedName>
</protein>
<evidence type="ECO:0000313" key="2">
    <source>
        <dbReference type="Proteomes" id="UP000516437"/>
    </source>
</evidence>
<keyword evidence="2" id="KW-1185">Reference proteome</keyword>
<dbReference type="AlphaFoldDB" id="A0A6A1VT79"/>
<reference evidence="1 2" key="1">
    <citation type="journal article" date="2019" name="Plant Biotechnol. J.">
        <title>The red bayberry genome and genetic basis of sex determination.</title>
        <authorList>
            <person name="Jia H.M."/>
            <person name="Jia H.J."/>
            <person name="Cai Q.L."/>
            <person name="Wang Y."/>
            <person name="Zhao H.B."/>
            <person name="Yang W.F."/>
            <person name="Wang G.Y."/>
            <person name="Li Y.H."/>
            <person name="Zhan D.L."/>
            <person name="Shen Y.T."/>
            <person name="Niu Q.F."/>
            <person name="Chang L."/>
            <person name="Qiu J."/>
            <person name="Zhao L."/>
            <person name="Xie H.B."/>
            <person name="Fu W.Y."/>
            <person name="Jin J."/>
            <person name="Li X.W."/>
            <person name="Jiao Y."/>
            <person name="Zhou C.C."/>
            <person name="Tu T."/>
            <person name="Chai C.Y."/>
            <person name="Gao J.L."/>
            <person name="Fan L.J."/>
            <person name="van de Weg E."/>
            <person name="Wang J.Y."/>
            <person name="Gao Z.S."/>
        </authorList>
    </citation>
    <scope>NUCLEOTIDE SEQUENCE [LARGE SCALE GENOMIC DNA]</scope>
    <source>
        <tissue evidence="1">Leaves</tissue>
    </source>
</reference>
<name>A0A6A1VT79_9ROSI</name>
<organism evidence="1 2">
    <name type="scientific">Morella rubra</name>
    <name type="common">Chinese bayberry</name>
    <dbReference type="NCBI Taxonomy" id="262757"/>
    <lineage>
        <taxon>Eukaryota</taxon>
        <taxon>Viridiplantae</taxon>
        <taxon>Streptophyta</taxon>
        <taxon>Embryophyta</taxon>
        <taxon>Tracheophyta</taxon>
        <taxon>Spermatophyta</taxon>
        <taxon>Magnoliopsida</taxon>
        <taxon>eudicotyledons</taxon>
        <taxon>Gunneridae</taxon>
        <taxon>Pentapetalae</taxon>
        <taxon>rosids</taxon>
        <taxon>fabids</taxon>
        <taxon>Fagales</taxon>
        <taxon>Myricaceae</taxon>
        <taxon>Morella</taxon>
    </lineage>
</organism>
<proteinExistence type="predicted"/>